<protein>
    <submittedName>
        <fullName evidence="1">Uncharacterized protein</fullName>
    </submittedName>
</protein>
<name>A0A133UVI0_9EURY</name>
<dbReference type="AlphaFoldDB" id="A0A133UVI0"/>
<comment type="caution">
    <text evidence="1">The sequence shown here is derived from an EMBL/GenBank/DDBJ whole genome shotgun (WGS) entry which is preliminary data.</text>
</comment>
<accession>A0A133UVI0</accession>
<sequence>MSLPEGEDHGREGGARTELGVVELRSTRRGGKVSLHFLVWRRYGLSVIIRRILHTNHLQQLILQFFL</sequence>
<evidence type="ECO:0000313" key="2">
    <source>
        <dbReference type="Proteomes" id="UP000070341"/>
    </source>
</evidence>
<evidence type="ECO:0000313" key="1">
    <source>
        <dbReference type="EMBL" id="KXA98211.1"/>
    </source>
</evidence>
<proteinExistence type="predicted"/>
<dbReference type="Proteomes" id="UP000070341">
    <property type="component" value="Unassembled WGS sequence"/>
</dbReference>
<organism evidence="1 2">
    <name type="scientific">candidate division MSBL1 archaeon SCGC-AAA259M10</name>
    <dbReference type="NCBI Taxonomy" id="1698270"/>
    <lineage>
        <taxon>Archaea</taxon>
        <taxon>Methanobacteriati</taxon>
        <taxon>Methanobacteriota</taxon>
        <taxon>candidate division MSBL1</taxon>
    </lineage>
</organism>
<gene>
    <name evidence="1" type="ORF">AKJ40_04880</name>
</gene>
<dbReference type="EMBL" id="LHXU01000118">
    <property type="protein sequence ID" value="KXA98211.1"/>
    <property type="molecule type" value="Genomic_DNA"/>
</dbReference>
<keyword evidence="2" id="KW-1185">Reference proteome</keyword>
<reference evidence="1 2" key="1">
    <citation type="journal article" date="2016" name="Sci. Rep.">
        <title>Metabolic traits of an uncultured archaeal lineage -MSBL1- from brine pools of the Red Sea.</title>
        <authorList>
            <person name="Mwirichia R."/>
            <person name="Alam I."/>
            <person name="Rashid M."/>
            <person name="Vinu M."/>
            <person name="Ba-Alawi W."/>
            <person name="Anthony Kamau A."/>
            <person name="Kamanda Ngugi D."/>
            <person name="Goker M."/>
            <person name="Klenk H.P."/>
            <person name="Bajic V."/>
            <person name="Stingl U."/>
        </authorList>
    </citation>
    <scope>NUCLEOTIDE SEQUENCE [LARGE SCALE GENOMIC DNA]</scope>
    <source>
        <strain evidence="1">SCGC-AAA259M10</strain>
    </source>
</reference>